<comment type="caution">
    <text evidence="3">The sequence shown here is derived from an EMBL/GenBank/DDBJ whole genome shotgun (WGS) entry which is preliminary data.</text>
</comment>
<name>A0A364K0Y1_9BACL</name>
<protein>
    <submittedName>
        <fullName evidence="3">Uncharacterized protein</fullName>
    </submittedName>
</protein>
<keyword evidence="4" id="KW-1185">Reference proteome</keyword>
<proteinExistence type="predicted"/>
<keyword evidence="2" id="KW-0732">Signal</keyword>
<accession>A0A364K0Y1</accession>
<evidence type="ECO:0000313" key="4">
    <source>
        <dbReference type="Proteomes" id="UP000251213"/>
    </source>
</evidence>
<organism evidence="3 4">
    <name type="scientific">Thermoflavimicrobium daqui</name>
    <dbReference type="NCBI Taxonomy" id="2137476"/>
    <lineage>
        <taxon>Bacteria</taxon>
        <taxon>Bacillati</taxon>
        <taxon>Bacillota</taxon>
        <taxon>Bacilli</taxon>
        <taxon>Bacillales</taxon>
        <taxon>Thermoactinomycetaceae</taxon>
        <taxon>Thermoflavimicrobium</taxon>
    </lineage>
</organism>
<dbReference type="AlphaFoldDB" id="A0A364K0Y1"/>
<reference evidence="3 4" key="2">
    <citation type="submission" date="2018-06" db="EMBL/GenBank/DDBJ databases">
        <authorList>
            <person name="Zhirakovskaya E."/>
        </authorList>
    </citation>
    <scope>NUCLEOTIDE SEQUENCE [LARGE SCALE GENOMIC DNA]</scope>
    <source>
        <strain evidence="3 4">FBKL4.011</strain>
    </source>
</reference>
<feature type="chain" id="PRO_5016801421" evidence="2">
    <location>
        <begin position="27"/>
        <end position="110"/>
    </location>
</feature>
<sequence length="110" mass="12118">MSKFKMSLAIGLTIIALGVSIPFAFSQTTQSKKEQVTNLPIAKVSDLPQEEQERIKEQINMAKKKGIYSNRNSKCGDIKNLNMEKVKKLPDHASIGSNGCVDPSLPKKSK</sequence>
<dbReference type="EMBL" id="QJKK01000019">
    <property type="protein sequence ID" value="RAL21080.1"/>
    <property type="molecule type" value="Genomic_DNA"/>
</dbReference>
<dbReference type="RefSeq" id="WP_113660328.1">
    <property type="nucleotide sequence ID" value="NZ_KZ845681.1"/>
</dbReference>
<feature type="signal peptide" evidence="2">
    <location>
        <begin position="1"/>
        <end position="26"/>
    </location>
</feature>
<reference evidence="3 4" key="1">
    <citation type="submission" date="2018-06" db="EMBL/GenBank/DDBJ databases">
        <title>Thermoflavimicrobium daqus sp. nov., a thermophilic microbe isolated from Moutai-flavour Daqu.</title>
        <authorList>
            <person name="Wang X."/>
            <person name="Zhou H."/>
        </authorList>
    </citation>
    <scope>NUCLEOTIDE SEQUENCE [LARGE SCALE GENOMIC DNA]</scope>
    <source>
        <strain evidence="3 4">FBKL4.011</strain>
    </source>
</reference>
<evidence type="ECO:0000313" key="3">
    <source>
        <dbReference type="EMBL" id="RAL21080.1"/>
    </source>
</evidence>
<dbReference type="Proteomes" id="UP000251213">
    <property type="component" value="Unassembled WGS sequence"/>
</dbReference>
<gene>
    <name evidence="3" type="ORF">DL897_17090</name>
</gene>
<evidence type="ECO:0000256" key="2">
    <source>
        <dbReference type="SAM" id="SignalP"/>
    </source>
</evidence>
<feature type="region of interest" description="Disordered" evidence="1">
    <location>
        <begin position="89"/>
        <end position="110"/>
    </location>
</feature>
<evidence type="ECO:0000256" key="1">
    <source>
        <dbReference type="SAM" id="MobiDB-lite"/>
    </source>
</evidence>